<evidence type="ECO:0000256" key="10">
    <source>
        <dbReference type="ARBA" id="ARBA00039401"/>
    </source>
</evidence>
<evidence type="ECO:0000256" key="7">
    <source>
        <dbReference type="ARBA" id="ARBA00022777"/>
    </source>
</evidence>
<dbReference type="InterPro" id="IPR036890">
    <property type="entry name" value="HATPase_C_sf"/>
</dbReference>
<dbReference type="GO" id="GO:0016036">
    <property type="term" value="P:cellular response to phosphate starvation"/>
    <property type="evidence" value="ECO:0007669"/>
    <property type="project" value="TreeGrafter"/>
</dbReference>
<sequence>MTGLFIAVGVVLLTVVAGGIGVLVGRRLATPRRAPGEIAMSDVSAAVRSDAAVLVESGTETADGRMSKAALLGLIVSQGETAIVVVDHLQDVVLFNERALELGMIRDHIVDEAIWAAVQPIFSRPEATDKHSEAHTHEFEFTPPHTTGGFISTARATSRPAAAVRCVTRLVGSDDLGIGNQDNVERYAVLYGSDDTDNVRLEATRRDFVANVSHELKTPVGAIGLLTEALLQSADDQESVDYFGERVLVEVGRMSRMVSELIALSRLQGAEKLAEMEVVDVDSLVDDALQHGQVSAEAAGIDLRGDEPSGLCVTGDRSLLLMALDNLVANAIAYSSADTIVSVSRRVIREGDRELVAIAVTDRGIGIAARDQQRVFERFFRVDKARSRDTGGTGLGLAIVKHVAANHDGSIRLWSKPGTGSTFTLSIPRAVPALRNPDDQIAPEQVRQPAQSPGSHGRSHVHRKKEVSR</sequence>
<dbReference type="GO" id="GO:0004721">
    <property type="term" value="F:phosphoprotein phosphatase activity"/>
    <property type="evidence" value="ECO:0007669"/>
    <property type="project" value="TreeGrafter"/>
</dbReference>
<gene>
    <name evidence="13" type="ORF">SAMN05445060_0392</name>
</gene>
<evidence type="ECO:0000256" key="8">
    <source>
        <dbReference type="ARBA" id="ARBA00023012"/>
    </source>
</evidence>
<dbReference type="Gene3D" id="1.10.287.130">
    <property type="match status" value="1"/>
</dbReference>
<evidence type="ECO:0000256" key="11">
    <source>
        <dbReference type="SAM" id="MobiDB-lite"/>
    </source>
</evidence>
<dbReference type="EC" id="2.7.13.3" evidence="4"/>
<comment type="subcellular location">
    <subcellularLocation>
        <location evidence="3">Cell membrane</location>
    </subcellularLocation>
</comment>
<name>A0A1N7CVY0_9NOCA</name>
<dbReference type="InterPro" id="IPR050351">
    <property type="entry name" value="BphY/WalK/GraS-like"/>
</dbReference>
<dbReference type="CDD" id="cd00082">
    <property type="entry name" value="HisKA"/>
    <property type="match status" value="1"/>
</dbReference>
<accession>A0A1N7CVY0</accession>
<dbReference type="Gene3D" id="3.30.565.10">
    <property type="entry name" value="Histidine kinase-like ATPase, C-terminal domain"/>
    <property type="match status" value="1"/>
</dbReference>
<dbReference type="InterPro" id="IPR036097">
    <property type="entry name" value="HisK_dim/P_sf"/>
</dbReference>
<keyword evidence="7 13" id="KW-0418">Kinase</keyword>
<dbReference type="Pfam" id="PF02518">
    <property type="entry name" value="HATPase_c"/>
    <property type="match status" value="1"/>
</dbReference>
<dbReference type="PROSITE" id="PS50109">
    <property type="entry name" value="HIS_KIN"/>
    <property type="match status" value="1"/>
</dbReference>
<feature type="domain" description="Histidine kinase" evidence="12">
    <location>
        <begin position="211"/>
        <end position="431"/>
    </location>
</feature>
<dbReference type="GO" id="GO:0000155">
    <property type="term" value="F:phosphorelay sensor kinase activity"/>
    <property type="evidence" value="ECO:0007669"/>
    <property type="project" value="InterPro"/>
</dbReference>
<dbReference type="EMBL" id="FTNT01000001">
    <property type="protein sequence ID" value="SIR67627.1"/>
    <property type="molecule type" value="Genomic_DNA"/>
</dbReference>
<dbReference type="FunFam" id="3.30.565.10:FF:000006">
    <property type="entry name" value="Sensor histidine kinase WalK"/>
    <property type="match status" value="1"/>
</dbReference>
<keyword evidence="6" id="KW-0808">Transferase</keyword>
<evidence type="ECO:0000313" key="13">
    <source>
        <dbReference type="EMBL" id="SIR67627.1"/>
    </source>
</evidence>
<dbReference type="STRING" id="1344003.SAMN05445060_0392"/>
<keyword evidence="9" id="KW-0472">Membrane</keyword>
<keyword evidence="14" id="KW-1185">Reference proteome</keyword>
<dbReference type="PANTHER" id="PTHR45453:SF1">
    <property type="entry name" value="PHOSPHATE REGULON SENSOR PROTEIN PHOR"/>
    <property type="match status" value="1"/>
</dbReference>
<evidence type="ECO:0000256" key="5">
    <source>
        <dbReference type="ARBA" id="ARBA00022553"/>
    </source>
</evidence>
<dbReference type="InterPro" id="IPR004358">
    <property type="entry name" value="Sig_transdc_His_kin-like_C"/>
</dbReference>
<keyword evidence="8" id="KW-0902">Two-component regulatory system</keyword>
<reference evidence="13 14" key="1">
    <citation type="submission" date="2017-01" db="EMBL/GenBank/DDBJ databases">
        <authorList>
            <person name="Mah S.A."/>
            <person name="Swanson W.J."/>
            <person name="Moy G.W."/>
            <person name="Vacquier V.D."/>
        </authorList>
    </citation>
    <scope>NUCLEOTIDE SEQUENCE [LARGE SCALE GENOMIC DNA]</scope>
    <source>
        <strain evidence="13 14">CPCC 203464</strain>
    </source>
</reference>
<dbReference type="GO" id="GO:0005509">
    <property type="term" value="F:calcium ion binding"/>
    <property type="evidence" value="ECO:0007669"/>
    <property type="project" value="UniProtKB-ARBA"/>
</dbReference>
<organism evidence="13 14">
    <name type="scientific">Williamsia sterculiae</name>
    <dbReference type="NCBI Taxonomy" id="1344003"/>
    <lineage>
        <taxon>Bacteria</taxon>
        <taxon>Bacillati</taxon>
        <taxon>Actinomycetota</taxon>
        <taxon>Actinomycetes</taxon>
        <taxon>Mycobacteriales</taxon>
        <taxon>Nocardiaceae</taxon>
        <taxon>Williamsia</taxon>
    </lineage>
</organism>
<proteinExistence type="predicted"/>
<evidence type="ECO:0000256" key="1">
    <source>
        <dbReference type="ARBA" id="ARBA00000085"/>
    </source>
</evidence>
<dbReference type="PRINTS" id="PR00344">
    <property type="entry name" value="BCTRLSENSOR"/>
</dbReference>
<dbReference type="AlphaFoldDB" id="A0A1N7CVY0"/>
<dbReference type="SUPFAM" id="SSF55874">
    <property type="entry name" value="ATPase domain of HSP90 chaperone/DNA topoisomerase II/histidine kinase"/>
    <property type="match status" value="1"/>
</dbReference>
<evidence type="ECO:0000256" key="3">
    <source>
        <dbReference type="ARBA" id="ARBA00004236"/>
    </source>
</evidence>
<evidence type="ECO:0000256" key="9">
    <source>
        <dbReference type="ARBA" id="ARBA00023136"/>
    </source>
</evidence>
<dbReference type="InterPro" id="IPR005467">
    <property type="entry name" value="His_kinase_dom"/>
</dbReference>
<evidence type="ECO:0000256" key="4">
    <source>
        <dbReference type="ARBA" id="ARBA00012438"/>
    </source>
</evidence>
<comment type="cofactor">
    <cofactor evidence="2">
        <name>a divalent metal cation</name>
        <dbReference type="ChEBI" id="CHEBI:60240"/>
    </cofactor>
</comment>
<keyword evidence="5" id="KW-0597">Phosphoprotein</keyword>
<dbReference type="FunFam" id="1.10.287.130:FF:000001">
    <property type="entry name" value="Two-component sensor histidine kinase"/>
    <property type="match status" value="1"/>
</dbReference>
<dbReference type="GO" id="GO:0005886">
    <property type="term" value="C:plasma membrane"/>
    <property type="evidence" value="ECO:0007669"/>
    <property type="project" value="UniProtKB-SubCell"/>
</dbReference>
<evidence type="ECO:0000256" key="6">
    <source>
        <dbReference type="ARBA" id="ARBA00022679"/>
    </source>
</evidence>
<feature type="region of interest" description="Disordered" evidence="11">
    <location>
        <begin position="435"/>
        <end position="469"/>
    </location>
</feature>
<protein>
    <recommendedName>
        <fullName evidence="10">Sensor-like histidine kinase SenX3</fullName>
        <ecNumber evidence="4">2.7.13.3</ecNumber>
    </recommendedName>
</protein>
<evidence type="ECO:0000313" key="14">
    <source>
        <dbReference type="Proteomes" id="UP000186218"/>
    </source>
</evidence>
<evidence type="ECO:0000259" key="12">
    <source>
        <dbReference type="PROSITE" id="PS50109"/>
    </source>
</evidence>
<dbReference type="PANTHER" id="PTHR45453">
    <property type="entry name" value="PHOSPHATE REGULON SENSOR PROTEIN PHOR"/>
    <property type="match status" value="1"/>
</dbReference>
<dbReference type="InterPro" id="IPR003594">
    <property type="entry name" value="HATPase_dom"/>
</dbReference>
<dbReference type="SMART" id="SM00387">
    <property type="entry name" value="HATPase_c"/>
    <property type="match status" value="1"/>
</dbReference>
<dbReference type="Proteomes" id="UP000186218">
    <property type="component" value="Unassembled WGS sequence"/>
</dbReference>
<dbReference type="InterPro" id="IPR003661">
    <property type="entry name" value="HisK_dim/P_dom"/>
</dbReference>
<comment type="catalytic activity">
    <reaction evidence="1">
        <text>ATP + protein L-histidine = ADP + protein N-phospho-L-histidine.</text>
        <dbReference type="EC" id="2.7.13.3"/>
    </reaction>
</comment>
<dbReference type="Pfam" id="PF00512">
    <property type="entry name" value="HisKA"/>
    <property type="match status" value="1"/>
</dbReference>
<dbReference type="SMART" id="SM00388">
    <property type="entry name" value="HisKA"/>
    <property type="match status" value="1"/>
</dbReference>
<dbReference type="SUPFAM" id="SSF47384">
    <property type="entry name" value="Homodimeric domain of signal transducing histidine kinase"/>
    <property type="match status" value="1"/>
</dbReference>
<feature type="compositionally biased region" description="Basic residues" evidence="11">
    <location>
        <begin position="457"/>
        <end position="469"/>
    </location>
</feature>
<evidence type="ECO:0000256" key="2">
    <source>
        <dbReference type="ARBA" id="ARBA00001968"/>
    </source>
</evidence>